<feature type="transmembrane region" description="Helical" evidence="7">
    <location>
        <begin position="82"/>
        <end position="105"/>
    </location>
</feature>
<dbReference type="Gene3D" id="1.10.1450.10">
    <property type="entry name" value="Tetraspanin"/>
    <property type="match status" value="1"/>
</dbReference>
<comment type="similarity">
    <text evidence="2 7">Belongs to the tetraspanin (TM4SF) family.</text>
</comment>
<comment type="subcellular location">
    <subcellularLocation>
        <location evidence="1 7">Membrane</location>
        <topology evidence="1 7">Multi-pass membrane protein</topology>
    </subcellularLocation>
</comment>
<proteinExistence type="inferred from homology"/>
<evidence type="ECO:0000313" key="9">
    <source>
        <dbReference type="Proteomes" id="UP000192578"/>
    </source>
</evidence>
<protein>
    <recommendedName>
        <fullName evidence="7">Tetraspanin</fullName>
    </recommendedName>
</protein>
<dbReference type="Pfam" id="PF00335">
    <property type="entry name" value="Tetraspanin"/>
    <property type="match status" value="1"/>
</dbReference>
<evidence type="ECO:0000313" key="8">
    <source>
        <dbReference type="EMBL" id="OQV15114.1"/>
    </source>
</evidence>
<dbReference type="InterPro" id="IPR000301">
    <property type="entry name" value="Tetraspanin_animals"/>
</dbReference>
<sequence length="235" mass="26304">MKLAIISKFILFTLTIIYGMFGIILFGLATWILAGDQGTYVQHLRLVEIRAGAALLLTTGIFLICISLIGCFAVARKDVKLMTAYFGCIIITTVLCFAGSVFLLASNKVIEAHINEHIDRMVRDYNNRGPQQREAETFMDLIQTHLFCCGAESANDYYIRGIPPSCLRPWQSGVSQVWGCKEVMKRWLKYNLDAIAGIGLFMCVLLVVGAVAAWMLRRSYYSSDPVTTVRQGRKL</sequence>
<keyword evidence="6" id="KW-1015">Disulfide bond</keyword>
<dbReference type="CDD" id="cd03127">
    <property type="entry name" value="tetraspanin_LEL"/>
    <property type="match status" value="1"/>
</dbReference>
<feature type="disulfide bond" evidence="6">
    <location>
        <begin position="149"/>
        <end position="166"/>
    </location>
</feature>
<feature type="transmembrane region" description="Helical" evidence="7">
    <location>
        <begin position="194"/>
        <end position="216"/>
    </location>
</feature>
<evidence type="ECO:0000256" key="2">
    <source>
        <dbReference type="ARBA" id="ARBA00006840"/>
    </source>
</evidence>
<feature type="transmembrane region" description="Helical" evidence="7">
    <location>
        <begin position="53"/>
        <end position="75"/>
    </location>
</feature>
<comment type="caution">
    <text evidence="8">The sequence shown here is derived from an EMBL/GenBank/DDBJ whole genome shotgun (WGS) entry which is preliminary data.</text>
</comment>
<dbReference type="Proteomes" id="UP000192578">
    <property type="component" value="Unassembled WGS sequence"/>
</dbReference>
<dbReference type="PRINTS" id="PR00259">
    <property type="entry name" value="TMFOUR"/>
</dbReference>
<dbReference type="PANTHER" id="PTHR19282:SF431">
    <property type="entry name" value="TETRASPANIN 26A, ISOFORM B-RELATED"/>
    <property type="match status" value="1"/>
</dbReference>
<evidence type="ECO:0000256" key="3">
    <source>
        <dbReference type="ARBA" id="ARBA00022692"/>
    </source>
</evidence>
<organism evidence="8 9">
    <name type="scientific">Hypsibius exemplaris</name>
    <name type="common">Freshwater tardigrade</name>
    <dbReference type="NCBI Taxonomy" id="2072580"/>
    <lineage>
        <taxon>Eukaryota</taxon>
        <taxon>Metazoa</taxon>
        <taxon>Ecdysozoa</taxon>
        <taxon>Tardigrada</taxon>
        <taxon>Eutardigrada</taxon>
        <taxon>Parachela</taxon>
        <taxon>Hypsibioidea</taxon>
        <taxon>Hypsibiidae</taxon>
        <taxon>Hypsibius</taxon>
    </lineage>
</organism>
<gene>
    <name evidence="8" type="ORF">BV898_10744</name>
</gene>
<dbReference type="InterPro" id="IPR008952">
    <property type="entry name" value="Tetraspanin_EC2_sf"/>
</dbReference>
<feature type="disulfide bond" evidence="6">
    <location>
        <begin position="148"/>
        <end position="180"/>
    </location>
</feature>
<keyword evidence="4 7" id="KW-1133">Transmembrane helix</keyword>
<keyword evidence="3 7" id="KW-0812">Transmembrane</keyword>
<evidence type="ECO:0000256" key="5">
    <source>
        <dbReference type="ARBA" id="ARBA00023136"/>
    </source>
</evidence>
<keyword evidence="5 7" id="KW-0472">Membrane</keyword>
<dbReference type="EMBL" id="MTYJ01000094">
    <property type="protein sequence ID" value="OQV15114.1"/>
    <property type="molecule type" value="Genomic_DNA"/>
</dbReference>
<evidence type="ECO:0000256" key="6">
    <source>
        <dbReference type="PIRSR" id="PIRSR002419-1"/>
    </source>
</evidence>
<dbReference type="AlphaFoldDB" id="A0A1W0WIR5"/>
<evidence type="ECO:0000256" key="1">
    <source>
        <dbReference type="ARBA" id="ARBA00004141"/>
    </source>
</evidence>
<dbReference type="OrthoDB" id="10051670at2759"/>
<dbReference type="SUPFAM" id="SSF48652">
    <property type="entry name" value="Tetraspanin"/>
    <property type="match status" value="1"/>
</dbReference>
<keyword evidence="9" id="KW-1185">Reference proteome</keyword>
<dbReference type="PANTHER" id="PTHR19282">
    <property type="entry name" value="TETRASPANIN"/>
    <property type="match status" value="1"/>
</dbReference>
<feature type="transmembrane region" description="Helical" evidence="7">
    <location>
        <begin position="9"/>
        <end position="33"/>
    </location>
</feature>
<dbReference type="PIRSF" id="PIRSF002419">
    <property type="entry name" value="Tetraspanin"/>
    <property type="match status" value="1"/>
</dbReference>
<evidence type="ECO:0000256" key="4">
    <source>
        <dbReference type="ARBA" id="ARBA00022989"/>
    </source>
</evidence>
<accession>A0A1W0WIR5</accession>
<dbReference type="InterPro" id="IPR018499">
    <property type="entry name" value="Tetraspanin/Peripherin"/>
</dbReference>
<name>A0A1W0WIR5_HYPEX</name>
<evidence type="ECO:0000256" key="7">
    <source>
        <dbReference type="RuleBase" id="RU361218"/>
    </source>
</evidence>
<dbReference type="GO" id="GO:0005886">
    <property type="term" value="C:plasma membrane"/>
    <property type="evidence" value="ECO:0007669"/>
    <property type="project" value="TreeGrafter"/>
</dbReference>
<reference evidence="9" key="1">
    <citation type="submission" date="2017-01" db="EMBL/GenBank/DDBJ databases">
        <title>Comparative genomics of anhydrobiosis in the tardigrade Hypsibius dujardini.</title>
        <authorList>
            <person name="Yoshida Y."/>
            <person name="Koutsovoulos G."/>
            <person name="Laetsch D."/>
            <person name="Stevens L."/>
            <person name="Kumar S."/>
            <person name="Horikawa D."/>
            <person name="Ishino K."/>
            <person name="Komine S."/>
            <person name="Tomita M."/>
            <person name="Blaxter M."/>
            <person name="Arakawa K."/>
        </authorList>
    </citation>
    <scope>NUCLEOTIDE SEQUENCE [LARGE SCALE GENOMIC DNA]</scope>
    <source>
        <strain evidence="9">Z151</strain>
    </source>
</reference>